<dbReference type="Gene3D" id="3.40.50.2000">
    <property type="entry name" value="Glycogen Phosphorylase B"/>
    <property type="match status" value="2"/>
</dbReference>
<reference evidence="2" key="1">
    <citation type="journal article" date="2014" name="Genome Biol. Evol.">
        <title>Pangenome evidence for extensive interdomain horizontal transfer affecting lineage core and shell genes in uncultured planktonic thaumarchaeota and euryarchaeota.</title>
        <authorList>
            <person name="Deschamps P."/>
            <person name="Zivanovic Y."/>
            <person name="Moreira D."/>
            <person name="Rodriguez-Valera F."/>
            <person name="Lopez-Garcia P."/>
        </authorList>
    </citation>
    <scope>NUCLEOTIDE SEQUENCE</scope>
</reference>
<feature type="domain" description="Glycosyl transferase family 1" evidence="1">
    <location>
        <begin position="191"/>
        <end position="327"/>
    </location>
</feature>
<evidence type="ECO:0000259" key="1">
    <source>
        <dbReference type="Pfam" id="PF00534"/>
    </source>
</evidence>
<dbReference type="SUPFAM" id="SSF53756">
    <property type="entry name" value="UDP-Glycosyltransferase/glycogen phosphorylase"/>
    <property type="match status" value="1"/>
</dbReference>
<evidence type="ECO:0000313" key="2">
    <source>
        <dbReference type="EMBL" id="AIF13196.1"/>
    </source>
</evidence>
<dbReference type="Pfam" id="PF00534">
    <property type="entry name" value="Glycos_transf_1"/>
    <property type="match status" value="1"/>
</dbReference>
<dbReference type="GO" id="GO:0016757">
    <property type="term" value="F:glycosyltransferase activity"/>
    <property type="evidence" value="ECO:0007669"/>
    <property type="project" value="InterPro"/>
</dbReference>
<dbReference type="InterPro" id="IPR001296">
    <property type="entry name" value="Glyco_trans_1"/>
</dbReference>
<organism evidence="2">
    <name type="scientific">uncultured marine thaumarchaeote KM3_60_F11</name>
    <dbReference type="NCBI Taxonomy" id="1456212"/>
    <lineage>
        <taxon>Archaea</taxon>
        <taxon>Nitrososphaerota</taxon>
        <taxon>environmental samples</taxon>
    </lineage>
</organism>
<proteinExistence type="predicted"/>
<protein>
    <submittedName>
        <fullName evidence="2">Glycosyl transferase</fullName>
    </submittedName>
</protein>
<accession>A0A075H9G0</accession>
<sequence length="351" mass="40152">MKLLIGASSSKIFHLKEFAQNLEKNNMECKVVPDSDYADGFPSRKIGNWLKSNSKFTELINDFKPDAVFVDRQRHFGLEALKDDIPLFVHLRGNYWEEMKMARKTLYSSPPKKLAINKWDDIASQVFQGSKIILPICKHLENVVKNHYPKKPTSVLYQGITPENWFHTDGMKLKHPCVGLLQGAVIFEKTKELLTLTKVLEKMPDVTFYWVGDGPYRDDVLPTLEKFDNFKWLGALEYPDKVRDFLTEIDVYALLSGIDMSPLTLLEAQLMEKPVIATNVGGIPELMKNNETGFLIEKSDHQTLIEKLELILNDSQRASSLGKTGKEFVSSNFNWKIIAKNFVNIVNEHTN</sequence>
<dbReference type="PANTHER" id="PTHR12526">
    <property type="entry name" value="GLYCOSYLTRANSFERASE"/>
    <property type="match status" value="1"/>
</dbReference>
<keyword evidence="2" id="KW-0808">Transferase</keyword>
<dbReference type="CDD" id="cd03801">
    <property type="entry name" value="GT4_PimA-like"/>
    <property type="match status" value="1"/>
</dbReference>
<name>A0A075H9G0_9ARCH</name>
<dbReference type="AlphaFoldDB" id="A0A075H9G0"/>
<dbReference type="EMBL" id="KF900966">
    <property type="protein sequence ID" value="AIF13196.1"/>
    <property type="molecule type" value="Genomic_DNA"/>
</dbReference>